<dbReference type="SUPFAM" id="SSF55681">
    <property type="entry name" value="Class II aaRS and biotin synthetases"/>
    <property type="match status" value="1"/>
</dbReference>
<dbReference type="InterPro" id="IPR012675">
    <property type="entry name" value="Beta-grasp_dom_sf"/>
</dbReference>
<evidence type="ECO:0000256" key="11">
    <source>
        <dbReference type="ARBA" id="ARBA00023146"/>
    </source>
</evidence>
<evidence type="ECO:0000256" key="7">
    <source>
        <dbReference type="ARBA" id="ARBA00022833"/>
    </source>
</evidence>
<evidence type="ECO:0000256" key="5">
    <source>
        <dbReference type="ARBA" id="ARBA00022723"/>
    </source>
</evidence>
<dbReference type="SMART" id="SM00863">
    <property type="entry name" value="tRNA_SAD"/>
    <property type="match status" value="1"/>
</dbReference>
<dbReference type="PROSITE" id="PS50862">
    <property type="entry name" value="AA_TRNA_LIGASE_II"/>
    <property type="match status" value="1"/>
</dbReference>
<keyword evidence="17" id="KW-1185">Reference proteome</keyword>
<dbReference type="CDD" id="cd00860">
    <property type="entry name" value="ThrRS_anticodon"/>
    <property type="match status" value="1"/>
</dbReference>
<dbReference type="SUPFAM" id="SSF52954">
    <property type="entry name" value="Class II aaRS ABD-related"/>
    <property type="match status" value="1"/>
</dbReference>
<dbReference type="InterPro" id="IPR018163">
    <property type="entry name" value="Thr/Ala-tRNA-synth_IIc_edit"/>
</dbReference>
<feature type="domain" description="Aminoacyl-transfer RNA synthetases class-II family profile" evidence="14">
    <location>
        <begin position="242"/>
        <end position="534"/>
    </location>
</feature>
<dbReference type="Pfam" id="PF02824">
    <property type="entry name" value="TGS"/>
    <property type="match status" value="1"/>
</dbReference>
<dbReference type="SUPFAM" id="SSF55186">
    <property type="entry name" value="ThrRS/AlaRS common domain"/>
    <property type="match status" value="1"/>
</dbReference>
<evidence type="ECO:0000256" key="4">
    <source>
        <dbReference type="ARBA" id="ARBA00022598"/>
    </source>
</evidence>
<dbReference type="Gene3D" id="3.30.54.20">
    <property type="match status" value="1"/>
</dbReference>
<dbReference type="Gene3D" id="3.10.20.30">
    <property type="match status" value="1"/>
</dbReference>
<dbReference type="InterPro" id="IPR012676">
    <property type="entry name" value="TGS-like"/>
</dbReference>
<dbReference type="RefSeq" id="WP_282736031.1">
    <property type="nucleotide sequence ID" value="NZ_JASCQP010000028.1"/>
</dbReference>
<feature type="binding site" evidence="13">
    <location>
        <position position="511"/>
    </location>
    <ligand>
        <name>Zn(2+)</name>
        <dbReference type="ChEBI" id="CHEBI:29105"/>
        <note>catalytic</note>
    </ligand>
</feature>
<evidence type="ECO:0000256" key="9">
    <source>
        <dbReference type="ARBA" id="ARBA00022884"/>
    </source>
</evidence>
<comment type="subunit">
    <text evidence="13">Homodimer.</text>
</comment>
<dbReference type="InterPro" id="IPR036621">
    <property type="entry name" value="Anticodon-bd_dom_sf"/>
</dbReference>
<dbReference type="InterPro" id="IPR045864">
    <property type="entry name" value="aa-tRNA-synth_II/BPL/LPL"/>
</dbReference>
<dbReference type="InterPro" id="IPR033728">
    <property type="entry name" value="ThrRS_core"/>
</dbReference>
<dbReference type="InterPro" id="IPR047246">
    <property type="entry name" value="ThrRS_anticodon"/>
</dbReference>
<comment type="subcellular location">
    <subcellularLocation>
        <location evidence="13">Cytoplasm</location>
    </subcellularLocation>
</comment>
<evidence type="ECO:0000313" key="17">
    <source>
        <dbReference type="Proteomes" id="UP001225957"/>
    </source>
</evidence>
<proteinExistence type="inferred from homology"/>
<dbReference type="InterPro" id="IPR002320">
    <property type="entry name" value="Thr-tRNA-ligase_IIa"/>
</dbReference>
<dbReference type="EC" id="6.1.1.3" evidence="13"/>
<dbReference type="NCBIfam" id="TIGR00418">
    <property type="entry name" value="thrS"/>
    <property type="match status" value="1"/>
</dbReference>
<comment type="catalytic activity">
    <reaction evidence="12 13">
        <text>tRNA(Thr) + L-threonine + ATP = L-threonyl-tRNA(Thr) + AMP + diphosphate + H(+)</text>
        <dbReference type="Rhea" id="RHEA:24624"/>
        <dbReference type="Rhea" id="RHEA-COMP:9670"/>
        <dbReference type="Rhea" id="RHEA-COMP:9704"/>
        <dbReference type="ChEBI" id="CHEBI:15378"/>
        <dbReference type="ChEBI" id="CHEBI:30616"/>
        <dbReference type="ChEBI" id="CHEBI:33019"/>
        <dbReference type="ChEBI" id="CHEBI:57926"/>
        <dbReference type="ChEBI" id="CHEBI:78442"/>
        <dbReference type="ChEBI" id="CHEBI:78534"/>
        <dbReference type="ChEBI" id="CHEBI:456215"/>
        <dbReference type="EC" id="6.1.1.3"/>
    </reaction>
</comment>
<keyword evidence="7 13" id="KW-0862">Zinc</keyword>
<feature type="domain" description="TGS" evidence="15">
    <location>
        <begin position="1"/>
        <end position="61"/>
    </location>
</feature>
<dbReference type="CDD" id="cd01667">
    <property type="entry name" value="TGS_ThrRS"/>
    <property type="match status" value="1"/>
</dbReference>
<keyword evidence="5 13" id="KW-0479">Metal-binding</keyword>
<dbReference type="Gene3D" id="3.30.980.10">
    <property type="entry name" value="Threonyl-trna Synthetase, Chain A, domain 2"/>
    <property type="match status" value="1"/>
</dbReference>
<evidence type="ECO:0000256" key="1">
    <source>
        <dbReference type="ARBA" id="ARBA00008226"/>
    </source>
</evidence>
<sequence length="633" mass="72127">MPIVTLPDGSQRSFDAPLTVMQLAESIGPGLAKACVAGKIDGVQVDAADVIDRDAEVAILTARDPEGLEVIRHSCAHLIGHAVKQLYPDAKMAIGPVIEDGFYYDVDFGRSVTPDDLEAIEARMKALIDHEYDVVREYVDRDQAMLTFLHREEPYKQEIVREIPEGETIRLYHHEEYVDMCRGPHVPNTRHLKAFKLTKLAGAYWRGNAENPMLTRIYGTAWPDRKQLKAYLKRLEEAEKRDHRKLAKRMDLFHLQEEAPGMVFWHPNGWTIYQALEQYMRRVQVENGYQEIKTPQIVDLSLWKASGHWGHYSDMMFTTESEKRDYAVKPMNCPCHVQVFNQGLKSYRDLPLRLAEFGSCHRNEPSGALHGLMRVRGFTQDDAHIFCTEGQIQSEAEAFIALTMKVYRELGFDDVELKLSTRPDDDFLGEPELWDRAEAGLEAALDATGLDWELQPGEGAFYGPKIEFSLRDCLNRVWQCGTLQLDFNLPGRLGAQFVDEDGVRKTPVMLHRAILGSFERFLGILIEHFAGAMPLWLAPQQVVVMTITDAQRDYAMSLVKRLQKVGLRVKSDLRNEKIGFKIREHTLQKVPYLLVVGDKEVESDSVAVRTRSGENLGTMVVDAFIDRVRAERQ</sequence>
<comment type="caution">
    <text evidence="16">The sequence shown here is derived from an EMBL/GenBank/DDBJ whole genome shotgun (WGS) entry which is preliminary data.</text>
</comment>
<feature type="binding site" evidence="13">
    <location>
        <position position="333"/>
    </location>
    <ligand>
        <name>Zn(2+)</name>
        <dbReference type="ChEBI" id="CHEBI:29105"/>
        <note>catalytic</note>
    </ligand>
</feature>
<comment type="similarity">
    <text evidence="1 13">Belongs to the class-II aminoacyl-tRNA synthetase family.</text>
</comment>
<dbReference type="Pfam" id="PF03129">
    <property type="entry name" value="HGTP_anticodon"/>
    <property type="match status" value="1"/>
</dbReference>
<dbReference type="Gene3D" id="3.30.930.10">
    <property type="entry name" value="Bira Bifunctional Protein, Domain 2"/>
    <property type="match status" value="1"/>
</dbReference>
<dbReference type="Pfam" id="PF00587">
    <property type="entry name" value="tRNA-synt_2b"/>
    <property type="match status" value="1"/>
</dbReference>
<dbReference type="InterPro" id="IPR002314">
    <property type="entry name" value="aa-tRNA-synt_IIb"/>
</dbReference>
<dbReference type="PROSITE" id="PS51880">
    <property type="entry name" value="TGS"/>
    <property type="match status" value="1"/>
</dbReference>
<evidence type="ECO:0000256" key="8">
    <source>
        <dbReference type="ARBA" id="ARBA00022840"/>
    </source>
</evidence>
<dbReference type="Gene3D" id="3.40.50.800">
    <property type="entry name" value="Anticodon-binding domain"/>
    <property type="match status" value="1"/>
</dbReference>
<evidence type="ECO:0000256" key="2">
    <source>
        <dbReference type="ARBA" id="ARBA00022490"/>
    </source>
</evidence>
<reference evidence="16 17" key="1">
    <citation type="submission" date="2023-04" db="EMBL/GenBank/DDBJ databases">
        <title>Halomonas strains isolated from rhizosphere soil.</title>
        <authorList>
            <person name="Xu L."/>
            <person name="Sun J.-Q."/>
        </authorList>
    </citation>
    <scope>NUCLEOTIDE SEQUENCE [LARGE SCALE GENOMIC DNA]</scope>
    <source>
        <strain evidence="16 17">LR5S20</strain>
    </source>
</reference>
<keyword evidence="8 13" id="KW-0067">ATP-binding</keyword>
<dbReference type="InterPro" id="IPR004154">
    <property type="entry name" value="Anticodon-bd"/>
</dbReference>
<keyword evidence="2 13" id="KW-0963">Cytoplasm</keyword>
<keyword evidence="6 13" id="KW-0547">Nucleotide-binding</keyword>
<evidence type="ECO:0000259" key="14">
    <source>
        <dbReference type="PROSITE" id="PS50862"/>
    </source>
</evidence>
<dbReference type="PANTHER" id="PTHR11451">
    <property type="entry name" value="THREONINE-TRNA LIGASE"/>
    <property type="match status" value="1"/>
</dbReference>
<keyword evidence="10 13" id="KW-0648">Protein biosynthesis</keyword>
<feature type="binding site" evidence="13">
    <location>
        <position position="384"/>
    </location>
    <ligand>
        <name>Zn(2+)</name>
        <dbReference type="ChEBI" id="CHEBI:29105"/>
        <note>catalytic</note>
    </ligand>
</feature>
<accession>A0ABT6V1K9</accession>
<evidence type="ECO:0000256" key="6">
    <source>
        <dbReference type="ARBA" id="ARBA00022741"/>
    </source>
</evidence>
<dbReference type="SUPFAM" id="SSF81271">
    <property type="entry name" value="TGS-like"/>
    <property type="match status" value="1"/>
</dbReference>
<keyword evidence="4 13" id="KW-0436">Ligase</keyword>
<dbReference type="HAMAP" id="MF_00184">
    <property type="entry name" value="Thr_tRNA_synth"/>
    <property type="match status" value="1"/>
</dbReference>
<organism evidence="16 17">
    <name type="scientific">Halomonas rhizosphaerae</name>
    <dbReference type="NCBI Taxonomy" id="3043296"/>
    <lineage>
        <taxon>Bacteria</taxon>
        <taxon>Pseudomonadati</taxon>
        <taxon>Pseudomonadota</taxon>
        <taxon>Gammaproteobacteria</taxon>
        <taxon>Oceanospirillales</taxon>
        <taxon>Halomonadaceae</taxon>
        <taxon>Halomonas</taxon>
    </lineage>
</organism>
<dbReference type="GO" id="GO:0004829">
    <property type="term" value="F:threonine-tRNA ligase activity"/>
    <property type="evidence" value="ECO:0007669"/>
    <property type="project" value="UniProtKB-EC"/>
</dbReference>
<dbReference type="PRINTS" id="PR01047">
    <property type="entry name" value="TRNASYNTHTHR"/>
</dbReference>
<dbReference type="InterPro" id="IPR004095">
    <property type="entry name" value="TGS"/>
</dbReference>
<keyword evidence="9 13" id="KW-0694">RNA-binding</keyword>
<evidence type="ECO:0000259" key="15">
    <source>
        <dbReference type="PROSITE" id="PS51880"/>
    </source>
</evidence>
<dbReference type="InterPro" id="IPR006195">
    <property type="entry name" value="aa-tRNA-synth_II"/>
</dbReference>
<comment type="cofactor">
    <cofactor evidence="13">
        <name>Zn(2+)</name>
        <dbReference type="ChEBI" id="CHEBI:29105"/>
    </cofactor>
    <text evidence="13">Binds 1 zinc ion per subunit.</text>
</comment>
<keyword evidence="3 13" id="KW-0820">tRNA-binding</keyword>
<protein>
    <recommendedName>
        <fullName evidence="13">Threonine--tRNA ligase</fullName>
        <ecNumber evidence="13">6.1.1.3</ecNumber>
    </recommendedName>
    <alternativeName>
        <fullName evidence="13">Threonyl-tRNA synthetase</fullName>
        <shortName evidence="13">ThrRS</shortName>
    </alternativeName>
</protein>
<evidence type="ECO:0000256" key="12">
    <source>
        <dbReference type="ARBA" id="ARBA00049515"/>
    </source>
</evidence>
<dbReference type="InterPro" id="IPR012947">
    <property type="entry name" value="tRNA_SAD"/>
</dbReference>
<dbReference type="Proteomes" id="UP001225957">
    <property type="component" value="Unassembled WGS sequence"/>
</dbReference>
<dbReference type="Pfam" id="PF07973">
    <property type="entry name" value="tRNA_SAD"/>
    <property type="match status" value="1"/>
</dbReference>
<comment type="caution">
    <text evidence="13">Lacks conserved residue(s) required for the propagation of feature annotation.</text>
</comment>
<dbReference type="CDD" id="cd00771">
    <property type="entry name" value="ThrRS_core"/>
    <property type="match status" value="1"/>
</dbReference>
<dbReference type="PANTHER" id="PTHR11451:SF44">
    <property type="entry name" value="THREONINE--TRNA LIGASE, CHLOROPLASTIC_MITOCHONDRIAL 2"/>
    <property type="match status" value="1"/>
</dbReference>
<keyword evidence="11 13" id="KW-0030">Aminoacyl-tRNA synthetase</keyword>
<dbReference type="EMBL" id="JASCQP010000028">
    <property type="protein sequence ID" value="MDI5892105.1"/>
    <property type="molecule type" value="Genomic_DNA"/>
</dbReference>
<name>A0ABT6V1K9_9GAMM</name>
<evidence type="ECO:0000256" key="3">
    <source>
        <dbReference type="ARBA" id="ARBA00022555"/>
    </source>
</evidence>
<evidence type="ECO:0000256" key="10">
    <source>
        <dbReference type="ARBA" id="ARBA00022917"/>
    </source>
</evidence>
<evidence type="ECO:0000313" key="16">
    <source>
        <dbReference type="EMBL" id="MDI5892105.1"/>
    </source>
</evidence>
<gene>
    <name evidence="13 16" type="primary">thrS</name>
    <name evidence="16" type="ORF">QLQ83_13480</name>
</gene>
<evidence type="ECO:0000256" key="13">
    <source>
        <dbReference type="HAMAP-Rule" id="MF_00184"/>
    </source>
</evidence>